<dbReference type="SMART" id="SM00849">
    <property type="entry name" value="Lactamase_B"/>
    <property type="match status" value="1"/>
</dbReference>
<comment type="cofactor">
    <cofactor evidence="1">
        <name>Zn(2+)</name>
        <dbReference type="ChEBI" id="CHEBI:29105"/>
    </cofactor>
</comment>
<evidence type="ECO:0000313" key="7">
    <source>
        <dbReference type="Proteomes" id="UP000700908"/>
    </source>
</evidence>
<dbReference type="InterPro" id="IPR051453">
    <property type="entry name" value="MBL_Glyoxalase_II"/>
</dbReference>
<proteinExistence type="predicted"/>
<name>A0ABS7ML68_9ACTN</name>
<dbReference type="SUPFAM" id="SSF56281">
    <property type="entry name" value="Metallo-hydrolase/oxidoreductase"/>
    <property type="match status" value="1"/>
</dbReference>
<dbReference type="PANTHER" id="PTHR46233">
    <property type="entry name" value="HYDROXYACYLGLUTATHIONE HYDROLASE GLOC"/>
    <property type="match status" value="1"/>
</dbReference>
<dbReference type="Gene3D" id="3.60.15.10">
    <property type="entry name" value="Ribonuclease Z/Hydroxyacylglutathione hydrolase-like"/>
    <property type="match status" value="1"/>
</dbReference>
<feature type="domain" description="Metallo-beta-lactamase" evidence="5">
    <location>
        <begin position="27"/>
        <end position="211"/>
    </location>
</feature>
<dbReference type="CDD" id="cd06262">
    <property type="entry name" value="metallo-hydrolase-like_MBL-fold"/>
    <property type="match status" value="1"/>
</dbReference>
<evidence type="ECO:0000256" key="2">
    <source>
        <dbReference type="ARBA" id="ARBA00022723"/>
    </source>
</evidence>
<dbReference type="InterPro" id="IPR001018">
    <property type="entry name" value="Beta-lactamase_class-B_CS"/>
</dbReference>
<evidence type="ECO:0000259" key="5">
    <source>
        <dbReference type="SMART" id="SM00849"/>
    </source>
</evidence>
<evidence type="ECO:0000313" key="6">
    <source>
        <dbReference type="EMBL" id="MBY4798117.1"/>
    </source>
</evidence>
<evidence type="ECO:0000256" key="1">
    <source>
        <dbReference type="ARBA" id="ARBA00001947"/>
    </source>
</evidence>
<gene>
    <name evidence="6" type="ORF">K6V98_07140</name>
</gene>
<comment type="caution">
    <text evidence="6">The sequence shown here is derived from an EMBL/GenBank/DDBJ whole genome shotgun (WGS) entry which is preliminary data.</text>
</comment>
<evidence type="ECO:0000256" key="3">
    <source>
        <dbReference type="ARBA" id="ARBA00022801"/>
    </source>
</evidence>
<keyword evidence="2" id="KW-0479">Metal-binding</keyword>
<accession>A0ABS7ML68</accession>
<sequence length="230" mass="24507">MSNDDVVLDLHPQGSLEIDCVENGPIRTNTYFVVSGDEAVVIDPAHDGVELARHFAQAHPHVHIRALIATHAHADHIGGVAGMRRVLGADVPFCISEKDAAFIPAALESMRELWGIHTEDPGAPDRLLREGDELCVGTARLQVIETPGHTKGGIVLFSAAQAGNVAFVGDTLFPGSHGRTDLEGGDEAEIQKSLAKMARVLPQDTVCLIGHGPITTIADELVSNPFMCHI</sequence>
<evidence type="ECO:0000256" key="4">
    <source>
        <dbReference type="ARBA" id="ARBA00022833"/>
    </source>
</evidence>
<dbReference type="InterPro" id="IPR001279">
    <property type="entry name" value="Metallo-B-lactamas"/>
</dbReference>
<dbReference type="PROSITE" id="PS00743">
    <property type="entry name" value="BETA_LACTAMASE_B_1"/>
    <property type="match status" value="1"/>
</dbReference>
<dbReference type="RefSeq" id="WP_222199843.1">
    <property type="nucleotide sequence ID" value="NZ_JAIMFO010000008.1"/>
</dbReference>
<keyword evidence="7" id="KW-1185">Reference proteome</keyword>
<keyword evidence="3" id="KW-0378">Hydrolase</keyword>
<protein>
    <submittedName>
        <fullName evidence="6">MBL fold metallo-hydrolase</fullName>
    </submittedName>
</protein>
<dbReference type="Proteomes" id="UP000700908">
    <property type="component" value="Unassembled WGS sequence"/>
</dbReference>
<dbReference type="InterPro" id="IPR036866">
    <property type="entry name" value="RibonucZ/Hydroxyglut_hydro"/>
</dbReference>
<reference evidence="6 7" key="1">
    <citation type="submission" date="2021-08" db="EMBL/GenBank/DDBJ databases">
        <title>Collinsella faecalis sp. nov. isolated from swine faeces.</title>
        <authorList>
            <person name="Oh B.S."/>
            <person name="Lee J.H."/>
        </authorList>
    </citation>
    <scope>NUCLEOTIDE SEQUENCE [LARGE SCALE GENOMIC DNA]</scope>
    <source>
        <strain evidence="6 7">AGMB00827</strain>
    </source>
</reference>
<organism evidence="6 7">
    <name type="scientific">Collinsella ureilytica</name>
    <dbReference type="NCBI Taxonomy" id="2869515"/>
    <lineage>
        <taxon>Bacteria</taxon>
        <taxon>Bacillati</taxon>
        <taxon>Actinomycetota</taxon>
        <taxon>Coriobacteriia</taxon>
        <taxon>Coriobacteriales</taxon>
        <taxon>Coriobacteriaceae</taxon>
        <taxon>Collinsella</taxon>
    </lineage>
</organism>
<dbReference type="Pfam" id="PF00753">
    <property type="entry name" value="Lactamase_B"/>
    <property type="match status" value="1"/>
</dbReference>
<dbReference type="EMBL" id="JAIMFO010000008">
    <property type="protein sequence ID" value="MBY4798117.1"/>
    <property type="molecule type" value="Genomic_DNA"/>
</dbReference>
<keyword evidence="4" id="KW-0862">Zinc</keyword>
<dbReference type="PANTHER" id="PTHR46233:SF3">
    <property type="entry name" value="HYDROXYACYLGLUTATHIONE HYDROLASE GLOC"/>
    <property type="match status" value="1"/>
</dbReference>